<sequence length="133" mass="14267">MLAQKTAHCTGVAKRPGPLHGARPRLFSFGAKKSKEAPTKRPTVVPSPSFNVPLGLLVISGLSAYEGVTPLAGIAGLLGVFLAIQATRVKFVFDDVGLEVVIAGKEEEETENKFVGGRNRWSYDSFINWVGNL</sequence>
<proteinExistence type="predicted"/>
<dbReference type="Proteomes" id="UP000054498">
    <property type="component" value="Unassembled WGS sequence"/>
</dbReference>
<dbReference type="EMBL" id="KK100223">
    <property type="protein sequence ID" value="KIZ07951.1"/>
    <property type="molecule type" value="Genomic_DNA"/>
</dbReference>
<evidence type="ECO:0000256" key="1">
    <source>
        <dbReference type="SAM" id="MobiDB-lite"/>
    </source>
</evidence>
<reference evidence="2 3" key="1">
    <citation type="journal article" date="2013" name="BMC Genomics">
        <title>Reconstruction of the lipid metabolism for the microalga Monoraphidium neglectum from its genome sequence reveals characteristics suitable for biofuel production.</title>
        <authorList>
            <person name="Bogen C."/>
            <person name="Al-Dilaimi A."/>
            <person name="Albersmeier A."/>
            <person name="Wichmann J."/>
            <person name="Grundmann M."/>
            <person name="Rupp O."/>
            <person name="Lauersen K.J."/>
            <person name="Blifernez-Klassen O."/>
            <person name="Kalinowski J."/>
            <person name="Goesmann A."/>
            <person name="Mussgnug J.H."/>
            <person name="Kruse O."/>
        </authorList>
    </citation>
    <scope>NUCLEOTIDE SEQUENCE [LARGE SCALE GENOMIC DNA]</scope>
    <source>
        <strain evidence="2 3">SAG 48.87</strain>
    </source>
</reference>
<dbReference type="GeneID" id="25726142"/>
<dbReference type="OrthoDB" id="1921626at2759"/>
<dbReference type="Pfam" id="PF11317">
    <property type="entry name" value="DUF3119"/>
    <property type="match status" value="1"/>
</dbReference>
<evidence type="ECO:0000313" key="3">
    <source>
        <dbReference type="Proteomes" id="UP000054498"/>
    </source>
</evidence>
<dbReference type="RefSeq" id="XP_013906970.1">
    <property type="nucleotide sequence ID" value="XM_014051516.1"/>
</dbReference>
<dbReference type="PANTHER" id="PTHR35550:SF2">
    <property type="entry name" value="OS05G0401200 PROTEIN"/>
    <property type="match status" value="1"/>
</dbReference>
<dbReference type="KEGG" id="mng:MNEG_0024"/>
<protein>
    <submittedName>
        <fullName evidence="2">Uncharacterized protein</fullName>
    </submittedName>
</protein>
<dbReference type="InterPro" id="IPR021467">
    <property type="entry name" value="DUF3119"/>
</dbReference>
<accession>A0A0D2NV61</accession>
<feature type="region of interest" description="Disordered" evidence="1">
    <location>
        <begin position="1"/>
        <end position="23"/>
    </location>
</feature>
<gene>
    <name evidence="2" type="ORF">MNEG_0024</name>
</gene>
<name>A0A0D2NV61_9CHLO</name>
<organism evidence="2 3">
    <name type="scientific">Monoraphidium neglectum</name>
    <dbReference type="NCBI Taxonomy" id="145388"/>
    <lineage>
        <taxon>Eukaryota</taxon>
        <taxon>Viridiplantae</taxon>
        <taxon>Chlorophyta</taxon>
        <taxon>core chlorophytes</taxon>
        <taxon>Chlorophyceae</taxon>
        <taxon>CS clade</taxon>
        <taxon>Sphaeropleales</taxon>
        <taxon>Selenastraceae</taxon>
        <taxon>Monoraphidium</taxon>
    </lineage>
</organism>
<dbReference type="AlphaFoldDB" id="A0A0D2NV61"/>
<dbReference type="PANTHER" id="PTHR35550">
    <property type="match status" value="1"/>
</dbReference>
<keyword evidence="3" id="KW-1185">Reference proteome</keyword>
<evidence type="ECO:0000313" key="2">
    <source>
        <dbReference type="EMBL" id="KIZ07951.1"/>
    </source>
</evidence>